<proteinExistence type="predicted"/>
<gene>
    <name evidence="2" type="ORF">XM38_044090</name>
</gene>
<reference evidence="2 3" key="1">
    <citation type="journal article" date="2016" name="Biochim. Biophys. Acta">
        <title>Characterization of red-shifted phycobilisomes isolated from the chlorophyll f-containing cyanobacterium Halomicronema hongdechloris.</title>
        <authorList>
            <person name="Li Y."/>
            <person name="Lin Y."/>
            <person name="Garvey C.J."/>
            <person name="Birch D."/>
            <person name="Corkery R.W."/>
            <person name="Loughlin P.C."/>
            <person name="Scheer H."/>
            <person name="Willows R.D."/>
            <person name="Chen M."/>
        </authorList>
    </citation>
    <scope>NUCLEOTIDE SEQUENCE [LARGE SCALE GENOMIC DNA]</scope>
    <source>
        <strain evidence="2 3">C2206</strain>
    </source>
</reference>
<dbReference type="EMBL" id="CP021983">
    <property type="protein sequence ID" value="ASC73442.1"/>
    <property type="molecule type" value="Genomic_DNA"/>
</dbReference>
<sequence>MSLVWLLIMIAVNWSLSALINLLPEAVPLHLPNWGTWLIIGLLVSWLMGTSPH</sequence>
<keyword evidence="1" id="KW-0472">Membrane</keyword>
<keyword evidence="1" id="KW-0812">Transmembrane</keyword>
<evidence type="ECO:0000313" key="2">
    <source>
        <dbReference type="EMBL" id="ASC73442.1"/>
    </source>
</evidence>
<evidence type="ECO:0000313" key="3">
    <source>
        <dbReference type="Proteomes" id="UP000191901"/>
    </source>
</evidence>
<name>A0A1Z3HT66_9CYAN</name>
<dbReference type="Proteomes" id="UP000191901">
    <property type="component" value="Chromosome"/>
</dbReference>
<protein>
    <submittedName>
        <fullName evidence="2">Uncharacterized protein</fullName>
    </submittedName>
</protein>
<keyword evidence="1" id="KW-1133">Transmembrane helix</keyword>
<organism evidence="2 3">
    <name type="scientific">Halomicronema hongdechloris C2206</name>
    <dbReference type="NCBI Taxonomy" id="1641165"/>
    <lineage>
        <taxon>Bacteria</taxon>
        <taxon>Bacillati</taxon>
        <taxon>Cyanobacteriota</taxon>
        <taxon>Cyanophyceae</taxon>
        <taxon>Nodosilineales</taxon>
        <taxon>Nodosilineaceae</taxon>
        <taxon>Halomicronema</taxon>
    </lineage>
</organism>
<dbReference type="KEGG" id="hhg:XM38_044090"/>
<evidence type="ECO:0000256" key="1">
    <source>
        <dbReference type="SAM" id="Phobius"/>
    </source>
</evidence>
<feature type="transmembrane region" description="Helical" evidence="1">
    <location>
        <begin position="34"/>
        <end position="51"/>
    </location>
</feature>
<accession>A0A1Z3HT66</accession>
<dbReference type="AlphaFoldDB" id="A0A1Z3HT66"/>
<keyword evidence="3" id="KW-1185">Reference proteome</keyword>